<evidence type="ECO:0000256" key="6">
    <source>
        <dbReference type="RuleBase" id="RU004168"/>
    </source>
</evidence>
<dbReference type="InterPro" id="IPR017968">
    <property type="entry name" value="Acylphosphatase_CS"/>
</dbReference>
<keyword evidence="5 9" id="KW-0378">Hydrolase</keyword>
<reference evidence="9 10" key="1">
    <citation type="submission" date="2019-07" db="EMBL/GenBank/DDBJ databases">
        <title>Quadrisphaera sp. strain DD2A genome sequencing and assembly.</title>
        <authorList>
            <person name="Kim I."/>
        </authorList>
    </citation>
    <scope>NUCLEOTIDE SEQUENCE [LARGE SCALE GENOMIC DNA]</scope>
    <source>
        <strain evidence="9 10">DD2A</strain>
    </source>
</reference>
<dbReference type="SUPFAM" id="SSF54975">
    <property type="entry name" value="Acylphosphatase/BLUF domain-like"/>
    <property type="match status" value="1"/>
</dbReference>
<sequence length="102" mass="10604">MPAPCASRARARRAPPRRRAGPVAEVRAVVSGVVQGVGFRWWTARRCEQLGLSGGGENQVDGTVLVRASGDAAACEQLLADLRDGTAGRPGVVEDVVSQPLG</sequence>
<feature type="active site" evidence="5">
    <location>
        <position position="40"/>
    </location>
</feature>
<name>A0A5C8ZEE4_9ACTN</name>
<evidence type="ECO:0000256" key="7">
    <source>
        <dbReference type="SAM" id="MobiDB-lite"/>
    </source>
</evidence>
<dbReference type="PANTHER" id="PTHR47268">
    <property type="entry name" value="ACYLPHOSPHATASE"/>
    <property type="match status" value="1"/>
</dbReference>
<dbReference type="EC" id="3.6.1.7" evidence="2 5"/>
<evidence type="ECO:0000256" key="3">
    <source>
        <dbReference type="ARBA" id="ARBA00015991"/>
    </source>
</evidence>
<protein>
    <recommendedName>
        <fullName evidence="3 5">acylphosphatase</fullName>
        <ecNumber evidence="2 5">3.6.1.7</ecNumber>
    </recommendedName>
</protein>
<gene>
    <name evidence="9" type="ORF">FMM08_13790</name>
</gene>
<comment type="catalytic activity">
    <reaction evidence="4 5">
        <text>an acyl phosphate + H2O = a carboxylate + phosphate + H(+)</text>
        <dbReference type="Rhea" id="RHEA:14965"/>
        <dbReference type="ChEBI" id="CHEBI:15377"/>
        <dbReference type="ChEBI" id="CHEBI:15378"/>
        <dbReference type="ChEBI" id="CHEBI:29067"/>
        <dbReference type="ChEBI" id="CHEBI:43474"/>
        <dbReference type="ChEBI" id="CHEBI:59918"/>
        <dbReference type="EC" id="3.6.1.7"/>
    </reaction>
</comment>
<dbReference type="PROSITE" id="PS00150">
    <property type="entry name" value="ACYLPHOSPHATASE_1"/>
    <property type="match status" value="1"/>
</dbReference>
<dbReference type="Pfam" id="PF00708">
    <property type="entry name" value="Acylphosphatase"/>
    <property type="match status" value="1"/>
</dbReference>
<dbReference type="InterPro" id="IPR036046">
    <property type="entry name" value="Acylphosphatase-like_dom_sf"/>
</dbReference>
<dbReference type="AlphaFoldDB" id="A0A5C8ZEE4"/>
<comment type="similarity">
    <text evidence="1 6">Belongs to the acylphosphatase family.</text>
</comment>
<dbReference type="PROSITE" id="PS51160">
    <property type="entry name" value="ACYLPHOSPHATASE_3"/>
    <property type="match status" value="1"/>
</dbReference>
<comment type="caution">
    <text evidence="9">The sequence shown here is derived from an EMBL/GenBank/DDBJ whole genome shotgun (WGS) entry which is preliminary data.</text>
</comment>
<keyword evidence="10" id="KW-1185">Reference proteome</keyword>
<dbReference type="EMBL" id="VKAC01000007">
    <property type="protein sequence ID" value="TXR55874.1"/>
    <property type="molecule type" value="Genomic_DNA"/>
</dbReference>
<dbReference type="InterPro" id="IPR020456">
    <property type="entry name" value="Acylphosphatase"/>
</dbReference>
<evidence type="ECO:0000256" key="1">
    <source>
        <dbReference type="ARBA" id="ARBA00005614"/>
    </source>
</evidence>
<feature type="active site" evidence="5">
    <location>
        <position position="58"/>
    </location>
</feature>
<proteinExistence type="inferred from homology"/>
<evidence type="ECO:0000256" key="5">
    <source>
        <dbReference type="PROSITE-ProRule" id="PRU00520"/>
    </source>
</evidence>
<evidence type="ECO:0000256" key="2">
    <source>
        <dbReference type="ARBA" id="ARBA00012150"/>
    </source>
</evidence>
<organism evidence="9 10">
    <name type="scientific">Quadrisphaera setariae</name>
    <dbReference type="NCBI Taxonomy" id="2593304"/>
    <lineage>
        <taxon>Bacteria</taxon>
        <taxon>Bacillati</taxon>
        <taxon>Actinomycetota</taxon>
        <taxon>Actinomycetes</taxon>
        <taxon>Kineosporiales</taxon>
        <taxon>Kineosporiaceae</taxon>
        <taxon>Quadrisphaera</taxon>
    </lineage>
</organism>
<dbReference type="OrthoDB" id="3182027at2"/>
<dbReference type="GO" id="GO:0003998">
    <property type="term" value="F:acylphosphatase activity"/>
    <property type="evidence" value="ECO:0007669"/>
    <property type="project" value="UniProtKB-EC"/>
</dbReference>
<evidence type="ECO:0000313" key="9">
    <source>
        <dbReference type="EMBL" id="TXR55874.1"/>
    </source>
</evidence>
<dbReference type="PANTHER" id="PTHR47268:SF4">
    <property type="entry name" value="ACYLPHOSPHATASE"/>
    <property type="match status" value="1"/>
</dbReference>
<evidence type="ECO:0000313" key="10">
    <source>
        <dbReference type="Proteomes" id="UP000321234"/>
    </source>
</evidence>
<dbReference type="InterPro" id="IPR001792">
    <property type="entry name" value="Acylphosphatase-like_dom"/>
</dbReference>
<dbReference type="Proteomes" id="UP000321234">
    <property type="component" value="Unassembled WGS sequence"/>
</dbReference>
<dbReference type="Gene3D" id="3.30.70.100">
    <property type="match status" value="1"/>
</dbReference>
<feature type="domain" description="Acylphosphatase-like" evidence="8">
    <location>
        <begin position="25"/>
        <end position="102"/>
    </location>
</feature>
<feature type="compositionally biased region" description="Basic residues" evidence="7">
    <location>
        <begin position="9"/>
        <end position="20"/>
    </location>
</feature>
<evidence type="ECO:0000259" key="8">
    <source>
        <dbReference type="PROSITE" id="PS51160"/>
    </source>
</evidence>
<evidence type="ECO:0000256" key="4">
    <source>
        <dbReference type="ARBA" id="ARBA00047645"/>
    </source>
</evidence>
<feature type="region of interest" description="Disordered" evidence="7">
    <location>
        <begin position="1"/>
        <end position="21"/>
    </location>
</feature>
<accession>A0A5C8ZEE4</accession>